<dbReference type="Proteomes" id="UP001597097">
    <property type="component" value="Unassembled WGS sequence"/>
</dbReference>
<dbReference type="Pfam" id="PF00574">
    <property type="entry name" value="CLP_protease"/>
    <property type="match status" value="1"/>
</dbReference>
<feature type="region of interest" description="Disordered" evidence="4">
    <location>
        <begin position="491"/>
        <end position="522"/>
    </location>
</feature>
<dbReference type="CDD" id="cd07016">
    <property type="entry name" value="S14_ClpP_1"/>
    <property type="match status" value="1"/>
</dbReference>
<accession>A0ABW4GWZ6</accession>
<evidence type="ECO:0000313" key="6">
    <source>
        <dbReference type="Proteomes" id="UP001597097"/>
    </source>
</evidence>
<feature type="region of interest" description="Disordered" evidence="4">
    <location>
        <begin position="342"/>
        <end position="366"/>
    </location>
</feature>
<dbReference type="PANTHER" id="PTHR10381:SF70">
    <property type="entry name" value="ATP-DEPENDENT CLP PROTEASE PROTEOLYTIC SUBUNIT"/>
    <property type="match status" value="1"/>
</dbReference>
<dbReference type="EMBL" id="JBHUCM010000070">
    <property type="protein sequence ID" value="MFD1547008.1"/>
    <property type="molecule type" value="Genomic_DNA"/>
</dbReference>
<proteinExistence type="predicted"/>
<dbReference type="GO" id="GO:0006508">
    <property type="term" value="P:proteolysis"/>
    <property type="evidence" value="ECO:0007669"/>
    <property type="project" value="UniProtKB-KW"/>
</dbReference>
<keyword evidence="1 5" id="KW-0645">Protease</keyword>
<dbReference type="NCBIfam" id="NF045542">
    <property type="entry name" value="Clp_rel_HeadMat"/>
    <property type="match status" value="1"/>
</dbReference>
<protein>
    <submittedName>
        <fullName evidence="5">Head maturation protease, ClpP-related</fullName>
        <ecNumber evidence="5">3.4.21.-</ecNumber>
    </submittedName>
</protein>
<keyword evidence="3" id="KW-0720">Serine protease</keyword>
<evidence type="ECO:0000256" key="4">
    <source>
        <dbReference type="SAM" id="MobiDB-lite"/>
    </source>
</evidence>
<organism evidence="5 6">
    <name type="scientific">Nonomuraea guangzhouensis</name>
    <dbReference type="NCBI Taxonomy" id="1291555"/>
    <lineage>
        <taxon>Bacteria</taxon>
        <taxon>Bacillati</taxon>
        <taxon>Actinomycetota</taxon>
        <taxon>Actinomycetes</taxon>
        <taxon>Streptosporangiales</taxon>
        <taxon>Streptosporangiaceae</taxon>
        <taxon>Nonomuraea</taxon>
    </lineage>
</organism>
<evidence type="ECO:0000256" key="3">
    <source>
        <dbReference type="ARBA" id="ARBA00022825"/>
    </source>
</evidence>
<evidence type="ECO:0000256" key="1">
    <source>
        <dbReference type="ARBA" id="ARBA00022670"/>
    </source>
</evidence>
<dbReference type="GO" id="GO:0008233">
    <property type="term" value="F:peptidase activity"/>
    <property type="evidence" value="ECO:0007669"/>
    <property type="project" value="UniProtKB-KW"/>
</dbReference>
<dbReference type="InterPro" id="IPR023562">
    <property type="entry name" value="ClpP/TepA"/>
</dbReference>
<comment type="caution">
    <text evidence="5">The sequence shown here is derived from an EMBL/GenBank/DDBJ whole genome shotgun (WGS) entry which is preliminary data.</text>
</comment>
<reference evidence="6" key="1">
    <citation type="journal article" date="2019" name="Int. J. Syst. Evol. Microbiol.">
        <title>The Global Catalogue of Microorganisms (GCM) 10K type strain sequencing project: providing services to taxonomists for standard genome sequencing and annotation.</title>
        <authorList>
            <consortium name="The Broad Institute Genomics Platform"/>
            <consortium name="The Broad Institute Genome Sequencing Center for Infectious Disease"/>
            <person name="Wu L."/>
            <person name="Ma J."/>
        </authorList>
    </citation>
    <scope>NUCLEOTIDE SEQUENCE [LARGE SCALE GENOMIC DNA]</scope>
    <source>
        <strain evidence="6">CGMCC 1.15399</strain>
    </source>
</reference>
<dbReference type="PANTHER" id="PTHR10381">
    <property type="entry name" value="ATP-DEPENDENT CLP PROTEASE PROTEOLYTIC SUBUNIT"/>
    <property type="match status" value="1"/>
</dbReference>
<dbReference type="RefSeq" id="WP_219536585.1">
    <property type="nucleotide sequence ID" value="NZ_JAHKRM010000031.1"/>
</dbReference>
<feature type="region of interest" description="Disordered" evidence="4">
    <location>
        <begin position="219"/>
        <end position="246"/>
    </location>
</feature>
<evidence type="ECO:0000256" key="2">
    <source>
        <dbReference type="ARBA" id="ARBA00022801"/>
    </source>
</evidence>
<sequence length="522" mass="55854">MRLKTARPQARTNADWYRISNLADGAAEVVIYDEIGWFGVSAGAFLEELKAVTAGEISLRLNSPGGNVFDGVAIMNVLRSHPAKVTTYVDGLAASIASVIAMAGDRIVMQPHSQMMIHNPWAMCIGDAADMRDEAERLDRHSENIASVYAERAGGTVADWRERMASETWYSAEEAVAAGLADEVGQHREQQSEPDKAVANAWNLSVFRYAGREHAPAPLATAVGPHSTSVEEGAWDGPAQEKKLPSPVPVATAKAMYGWYDGDQVEDGAVPKSACKLPHHVVDADGKPGAASLNGVRNALARLPQTDGLTDAERSTIERHLRDHLPDEENHATPSVVAVAASQTPPAEPAAGPQETQEEDSMSTLSEGLRERLGITDAELDDDALLAALDDQLAVLTEPTTEPIETPAEPVAAKLPEGTVAIDEATLAELREQAAEGVAARAQQRVEARDRALDDAINAGKFPPARREHWARLYDLDPEGTRQTLASLADGVVPLQDVGEPGGEPTDSDDTEFDSLFSRKVG</sequence>
<name>A0ABW4GWZ6_9ACTN</name>
<keyword evidence="2 5" id="KW-0378">Hydrolase</keyword>
<dbReference type="EC" id="3.4.21.-" evidence="5"/>
<keyword evidence="6" id="KW-1185">Reference proteome</keyword>
<evidence type="ECO:0000313" key="5">
    <source>
        <dbReference type="EMBL" id="MFD1547008.1"/>
    </source>
</evidence>
<gene>
    <name evidence="5" type="ORF">ACFSJ0_58920</name>
</gene>